<proteinExistence type="predicted"/>
<evidence type="ECO:0000313" key="4">
    <source>
        <dbReference type="Proteomes" id="UP001370758"/>
    </source>
</evidence>
<keyword evidence="4" id="KW-1185">Reference proteome</keyword>
<accession>A0AAV9VU40</accession>
<feature type="region of interest" description="Disordered" evidence="2">
    <location>
        <begin position="135"/>
        <end position="266"/>
    </location>
</feature>
<feature type="region of interest" description="Disordered" evidence="2">
    <location>
        <begin position="295"/>
        <end position="321"/>
    </location>
</feature>
<reference evidence="3 4" key="1">
    <citation type="submission" date="2023-08" db="EMBL/GenBank/DDBJ databases">
        <authorList>
            <person name="Palmer J.M."/>
        </authorList>
    </citation>
    <scope>NUCLEOTIDE SEQUENCE [LARGE SCALE GENOMIC DNA]</scope>
    <source>
        <strain evidence="3 4">TWF481</strain>
    </source>
</reference>
<dbReference type="EMBL" id="JAVHJL010000010">
    <property type="protein sequence ID" value="KAK6496730.1"/>
    <property type="molecule type" value="Genomic_DNA"/>
</dbReference>
<organism evidence="3 4">
    <name type="scientific">Arthrobotrys musiformis</name>
    <dbReference type="NCBI Taxonomy" id="47236"/>
    <lineage>
        <taxon>Eukaryota</taxon>
        <taxon>Fungi</taxon>
        <taxon>Dikarya</taxon>
        <taxon>Ascomycota</taxon>
        <taxon>Pezizomycotina</taxon>
        <taxon>Orbiliomycetes</taxon>
        <taxon>Orbiliales</taxon>
        <taxon>Orbiliaceae</taxon>
        <taxon>Arthrobotrys</taxon>
    </lineage>
</organism>
<feature type="compositionally biased region" description="Polar residues" evidence="2">
    <location>
        <begin position="207"/>
        <end position="222"/>
    </location>
</feature>
<keyword evidence="1" id="KW-0175">Coiled coil</keyword>
<evidence type="ECO:0000313" key="3">
    <source>
        <dbReference type="EMBL" id="KAK6496730.1"/>
    </source>
</evidence>
<feature type="coiled-coil region" evidence="1">
    <location>
        <begin position="413"/>
        <end position="465"/>
    </location>
</feature>
<feature type="coiled-coil region" evidence="1">
    <location>
        <begin position="491"/>
        <end position="518"/>
    </location>
</feature>
<feature type="compositionally biased region" description="Acidic residues" evidence="2">
    <location>
        <begin position="140"/>
        <end position="153"/>
    </location>
</feature>
<dbReference type="AlphaFoldDB" id="A0AAV9VU40"/>
<feature type="compositionally biased region" description="Polar residues" evidence="2">
    <location>
        <begin position="1"/>
        <end position="17"/>
    </location>
</feature>
<gene>
    <name evidence="3" type="ORF">TWF481_001718</name>
</gene>
<protein>
    <submittedName>
        <fullName evidence="3">Uncharacterized protein</fullName>
    </submittedName>
</protein>
<evidence type="ECO:0000256" key="1">
    <source>
        <dbReference type="SAM" id="Coils"/>
    </source>
</evidence>
<feature type="region of interest" description="Disordered" evidence="2">
    <location>
        <begin position="1"/>
        <end position="23"/>
    </location>
</feature>
<comment type="caution">
    <text evidence="3">The sequence shown here is derived from an EMBL/GenBank/DDBJ whole genome shotgun (WGS) entry which is preliminary data.</text>
</comment>
<evidence type="ECO:0000256" key="2">
    <source>
        <dbReference type="SAM" id="MobiDB-lite"/>
    </source>
</evidence>
<sequence length="575" mass="64848">MTETTVTVPGIFSLSSPNKRKRSDTEIMSHLRAEAAKVVKKRLGHDPKKVTISCKPFPKRKTIYIWKVIGDLTEEEEYLVARTINSESEQRRYFRSWSYHEKVQITSLIKKGAILPEYYDNNKNQTDSQSAAWELLPSDTDNDDGVVDDEDSVDYQSKDGLDDQSLESAMEPTAKRLRGASVGNRSKGSPEAVVQTEGDSVPETPQPKVTSIAIQTASSTQIARRCSLRHSQSSNQQVISPGTETTSKPQVPKLSTPTPPRTMSLNSQGILELDPMPTTANPSPTFPVAAPIAASPLTPTAIDPPTPSAEQNGADSDQEKEKNVEKIKIALMDMENQMRAWMSHATNGYLAVPKLWSENRALKRQCEEKERQFSEQTGLAVEQTSILKQELEEKTKLILDKESLWKEKILSLETRHIEEKLKLEKEIEDLRQNANSQKEEQDNRISTLEQELSECRTSEKNLRHKESVMKDCYQRLGAEHDKLKEATDLDAKKSKETIDALEKTRSELEERLKASAETYASKEVAFGDTIMSLELKLYNSMAEKELIHNSLLEKDSLKLLENVMKYQRENNPAPS</sequence>
<dbReference type="Proteomes" id="UP001370758">
    <property type="component" value="Unassembled WGS sequence"/>
</dbReference>
<feature type="compositionally biased region" description="Polar residues" evidence="2">
    <location>
        <begin position="229"/>
        <end position="266"/>
    </location>
</feature>
<name>A0AAV9VU40_9PEZI</name>